<evidence type="ECO:0000313" key="3">
    <source>
        <dbReference type="Proteomes" id="UP000220034"/>
    </source>
</evidence>
<dbReference type="InterPro" id="IPR010982">
    <property type="entry name" value="Lambda_DNA-bd_dom_sf"/>
</dbReference>
<dbReference type="InterPro" id="IPR025194">
    <property type="entry name" value="RodZ-like_C"/>
</dbReference>
<sequence>MGQVCGRSASQGRLGINVAWDTDGTLSGFDSYEVTLGDQLRGERATKGKSLLDVQRELRIKAAYIAAIENCDLQVFPNPGFVAGYVRSYARYLSLNPEEIYQRFCLHSGFGGVNADIQGRQNRGAKAGTVPLKIDFKNDPLSRGKLSGQPSGLNIDVRAMLGGAMSLLVMAGLLGGVGYGGWRVLQEVQRVELAPIAQTPTVASDIVVLSELSIEQREVAVVADNSRAQRDAALTRLYSPDPLVPVMAPRDGPIASIDPELVGSFVRSTSDEARTAIQVVAENMDPLPTSAADLLASVELPPLPPTVAIVASQAAWIRVSQRDGATLFETILAAGESYSVPAGVDAPELRAGNSGSVFLMVGDQVYGPLGNGPRVAKQVSLLAEDIPMQWTLAEPTPEQSAALQGAMIATAERTAHATE</sequence>
<evidence type="ECO:0000313" key="2">
    <source>
        <dbReference type="EMBL" id="SOH93653.1"/>
    </source>
</evidence>
<accession>A0A2C9CR15</accession>
<dbReference type="Gene3D" id="1.10.260.40">
    <property type="entry name" value="lambda repressor-like DNA-binding domains"/>
    <property type="match status" value="1"/>
</dbReference>
<dbReference type="PANTHER" id="PTHR34475:SF1">
    <property type="entry name" value="CYTOSKELETON PROTEIN RODZ"/>
    <property type="match status" value="1"/>
</dbReference>
<dbReference type="InterPro" id="IPR050400">
    <property type="entry name" value="Bact_Cytoskel_RodZ"/>
</dbReference>
<protein>
    <submittedName>
        <fullName evidence="2">Protein RodZ, contains Xre-like HTH and DUF4115 domains</fullName>
    </submittedName>
</protein>
<dbReference type="EMBL" id="OCTN01000002">
    <property type="protein sequence ID" value="SOH93653.1"/>
    <property type="molecule type" value="Genomic_DNA"/>
</dbReference>
<dbReference type="OrthoDB" id="9790252at2"/>
<dbReference type="AlphaFoldDB" id="A0A2C9CR15"/>
<name>A0A2C9CR15_9RHOB</name>
<proteinExistence type="predicted"/>
<gene>
    <name evidence="2" type="ORF">SAMN06273572_102331</name>
</gene>
<dbReference type="Pfam" id="PF13413">
    <property type="entry name" value="HTH_25"/>
    <property type="match status" value="1"/>
</dbReference>
<dbReference type="PANTHER" id="PTHR34475">
    <property type="match status" value="1"/>
</dbReference>
<dbReference type="GO" id="GO:0003677">
    <property type="term" value="F:DNA binding"/>
    <property type="evidence" value="ECO:0007669"/>
    <property type="project" value="InterPro"/>
</dbReference>
<feature type="domain" description="Cytoskeleton protein RodZ-like C-terminal" evidence="1">
    <location>
        <begin position="309"/>
        <end position="376"/>
    </location>
</feature>
<evidence type="ECO:0000259" key="1">
    <source>
        <dbReference type="Pfam" id="PF13464"/>
    </source>
</evidence>
<keyword evidence="3" id="KW-1185">Reference proteome</keyword>
<reference evidence="3" key="1">
    <citation type="submission" date="2017-09" db="EMBL/GenBank/DDBJ databases">
        <authorList>
            <person name="Varghese N."/>
            <person name="Submissions S."/>
        </authorList>
    </citation>
    <scope>NUCLEOTIDE SEQUENCE [LARGE SCALE GENOMIC DNA]</scope>
    <source>
        <strain evidence="3">C7</strain>
    </source>
</reference>
<dbReference type="Pfam" id="PF13464">
    <property type="entry name" value="RodZ_C"/>
    <property type="match status" value="1"/>
</dbReference>
<dbReference type="Proteomes" id="UP000220034">
    <property type="component" value="Unassembled WGS sequence"/>
</dbReference>
<organism evidence="2 3">
    <name type="scientific">Pontivivens marinum</name>
    <dbReference type="NCBI Taxonomy" id="1690039"/>
    <lineage>
        <taxon>Bacteria</taxon>
        <taxon>Pseudomonadati</taxon>
        <taxon>Pseudomonadota</taxon>
        <taxon>Alphaproteobacteria</taxon>
        <taxon>Rhodobacterales</taxon>
        <taxon>Paracoccaceae</taxon>
        <taxon>Pontivivens</taxon>
    </lineage>
</organism>